<name>A0ACC2UX02_9TREE</name>
<organism evidence="1 2">
    <name type="scientific">Naganishia cerealis</name>
    <dbReference type="NCBI Taxonomy" id="610337"/>
    <lineage>
        <taxon>Eukaryota</taxon>
        <taxon>Fungi</taxon>
        <taxon>Dikarya</taxon>
        <taxon>Basidiomycota</taxon>
        <taxon>Agaricomycotina</taxon>
        <taxon>Tremellomycetes</taxon>
        <taxon>Filobasidiales</taxon>
        <taxon>Filobasidiaceae</taxon>
        <taxon>Naganishia</taxon>
    </lineage>
</organism>
<dbReference type="EMBL" id="JASBWR010000154">
    <property type="protein sequence ID" value="KAJ9091141.1"/>
    <property type="molecule type" value="Genomic_DNA"/>
</dbReference>
<reference evidence="1" key="1">
    <citation type="submission" date="2023-04" db="EMBL/GenBank/DDBJ databases">
        <title>Draft Genome sequencing of Naganishia species isolated from polar environments using Oxford Nanopore Technology.</title>
        <authorList>
            <person name="Leo P."/>
            <person name="Venkateswaran K."/>
        </authorList>
    </citation>
    <scope>NUCLEOTIDE SEQUENCE</scope>
    <source>
        <strain evidence="1">MNA-CCFEE 5261</strain>
    </source>
</reference>
<protein>
    <submittedName>
        <fullName evidence="1">Uncharacterized protein</fullName>
    </submittedName>
</protein>
<evidence type="ECO:0000313" key="2">
    <source>
        <dbReference type="Proteomes" id="UP001241377"/>
    </source>
</evidence>
<dbReference type="Proteomes" id="UP001241377">
    <property type="component" value="Unassembled WGS sequence"/>
</dbReference>
<gene>
    <name evidence="1" type="ORF">QFC19_009237</name>
</gene>
<accession>A0ACC2UX02</accession>
<keyword evidence="2" id="KW-1185">Reference proteome</keyword>
<proteinExistence type="predicted"/>
<evidence type="ECO:0000313" key="1">
    <source>
        <dbReference type="EMBL" id="KAJ9091141.1"/>
    </source>
</evidence>
<comment type="caution">
    <text evidence="1">The sequence shown here is derived from an EMBL/GenBank/DDBJ whole genome shotgun (WGS) entry which is preliminary data.</text>
</comment>
<sequence length="1016" mass="116506">MTWVDSLPSALGPIVSPDLKPLQLLAIPHTSLLIILTDSTVFIYDINSLIFLSKHLRTEDSLEKHGLNKLVKIRHLGINSAQLQKLTTLNLFVETESNYLIIYQVSIDYSKSLYELSSRDTNEVIQSGLPLSLNSSKFSLSSLMKSATLSILLGSSAATLNLENIEHFNNRPIEDELGGSEIHPVKISVFKIVKIGLGISNFWLVPNLHHLVVYNDKNEREADSVGAYFQIVDLKSFKSNMFELSDFEWYQGGSAIKYLAFNKFDNYFLFLNADNEVWFMQLDFQEEETLVSAERVMSLKVESIRCQFNPQCDLVLIKQELVVDIYKLSPIEKKLVKLHSVALDGSNSSVAWSPCGTFFFVLDHDTNFWSLVSKFGNRLFESSHVANELNDPKKESADFLKASKIMVTPNASRVVLINSDSAKLYSIDLLRQPDLQSELFYNQNYISYLDPNGALYKIPILAKFKNIISLMEHINIHTQNHTSTSGHLTISRNDINQFSLAYGEHLSISTPCGKDRDKNHIIWFNFKNHFLATMNIVGHFWFSDFLVVINRFNNDGSEIDEIIVMDTIMSKYGQGGLEYVFDSDRIVWRRSFNNRIIAHDLSNSGNAGKMLTCVTSDLKILVIEFSKNKPKAENNFREMTKHPKLHMRFHKTVHLSAIESKLAVSKVVQVSMIYDQHFLFLLGSGELYMLRSVSTVEQPTDPSPIDVLRPAHMYELVQVHDTISFFKFKTLGFGQDAVKYVTMLNCSHVFIYDLKRLVDSGIGDVDLGVELDIANGPGSMAPEAIRLKADSFMPITIEEVINDKLDGLKSIDLIGLRTDLFSRQSHLFLQTRTNRQLVLNDFIEKEVVQHQLTALICKMFQQYENFDYCLELLLFKYLTFDQNEEFLRRVVAVIETLDDSESIYVNCLRKIEVEYWDLFFKTLDTTPIIFMKRLIANDNVELCYNYLNVYLNYKREEDEVNAATHKLDANDKEIILKIIKVLSDANKWDWCFELCRFIKLLEPKGTLLQTILKTLK</sequence>